<comment type="caution">
    <text evidence="2">The sequence shown here is derived from an EMBL/GenBank/DDBJ whole genome shotgun (WGS) entry which is preliminary data.</text>
</comment>
<organism evidence="2">
    <name type="scientific">Cladocopium goreaui</name>
    <dbReference type="NCBI Taxonomy" id="2562237"/>
    <lineage>
        <taxon>Eukaryota</taxon>
        <taxon>Sar</taxon>
        <taxon>Alveolata</taxon>
        <taxon>Dinophyceae</taxon>
        <taxon>Suessiales</taxon>
        <taxon>Symbiodiniaceae</taxon>
        <taxon>Cladocopium</taxon>
    </lineage>
</organism>
<feature type="region of interest" description="Disordered" evidence="1">
    <location>
        <begin position="333"/>
        <end position="399"/>
    </location>
</feature>
<accession>A0A9P1D362</accession>
<protein>
    <submittedName>
        <fullName evidence="2">Uncharacterized protein</fullName>
    </submittedName>
</protein>
<gene>
    <name evidence="2" type="ORF">C1SCF055_LOCUS28375</name>
</gene>
<keyword evidence="4" id="KW-1185">Reference proteome</keyword>
<name>A0A9P1D362_9DINO</name>
<evidence type="ECO:0000313" key="2">
    <source>
        <dbReference type="EMBL" id="CAI4002420.1"/>
    </source>
</evidence>
<dbReference type="Proteomes" id="UP001152797">
    <property type="component" value="Unassembled WGS sequence"/>
</dbReference>
<proteinExistence type="predicted"/>
<reference evidence="3" key="2">
    <citation type="submission" date="2024-04" db="EMBL/GenBank/DDBJ databases">
        <authorList>
            <person name="Chen Y."/>
            <person name="Shah S."/>
            <person name="Dougan E. K."/>
            <person name="Thang M."/>
            <person name="Chan C."/>
        </authorList>
    </citation>
    <scope>NUCLEOTIDE SEQUENCE [LARGE SCALE GENOMIC DNA]</scope>
</reference>
<feature type="region of interest" description="Disordered" evidence="1">
    <location>
        <begin position="214"/>
        <end position="277"/>
    </location>
</feature>
<reference evidence="2" key="1">
    <citation type="submission" date="2022-10" db="EMBL/GenBank/DDBJ databases">
        <authorList>
            <person name="Chen Y."/>
            <person name="Dougan E. K."/>
            <person name="Chan C."/>
            <person name="Rhodes N."/>
            <person name="Thang M."/>
        </authorList>
    </citation>
    <scope>NUCLEOTIDE SEQUENCE</scope>
</reference>
<evidence type="ECO:0000256" key="1">
    <source>
        <dbReference type="SAM" id="MobiDB-lite"/>
    </source>
</evidence>
<dbReference type="EMBL" id="CAMXCT030003101">
    <property type="protein sequence ID" value="CAL4789732.1"/>
    <property type="molecule type" value="Genomic_DNA"/>
</dbReference>
<evidence type="ECO:0000313" key="3">
    <source>
        <dbReference type="EMBL" id="CAL1155795.1"/>
    </source>
</evidence>
<dbReference type="EMBL" id="CAMXCT010003101">
    <property type="protein sequence ID" value="CAI4002420.1"/>
    <property type="molecule type" value="Genomic_DNA"/>
</dbReference>
<dbReference type="EMBL" id="CAMXCT020003101">
    <property type="protein sequence ID" value="CAL1155795.1"/>
    <property type="molecule type" value="Genomic_DNA"/>
</dbReference>
<evidence type="ECO:0000313" key="4">
    <source>
        <dbReference type="Proteomes" id="UP001152797"/>
    </source>
</evidence>
<sequence>MQCAWQQVEQNFTSCDDDVKKKALALDEFWQDFHLVVDKGLECPEVGKDVHKKCRCAGVPLCKDNNFTALKAHLTRAFRDICQSQNKGAAADGKGNIYKQQMFGLSNGFWVVALHGETVGSPSGHSEQQEEVKHEFLWLHISHVLGGLQQFHPLFTRMALHLPESGVVETDDGLVWPEKAELHLERIVGVLNAGQIQVEKKKGMPPYVAWQGAAAYKRSRPSSRPATSRSKNNKQAGLAATLFDLEDEPTESGQSRQPEHIPAKQRGPNKSRDEQAKDPAMADLDLDLDEAEGDDFDPWSFPDDDCNPGNDVDDFLWDYFCNEAAEVEDDMNPSHHAAAAADSGPPNIADAPPLEPSSGSKEQPQPAEVPDDTPLEMLLPGARFGGGSQAVPADVAAHPAQPRTSRDYVGTWTDVVCSQCGKVAGQIKLDPGPAGRDPKTWFMRVKEDDGITWGHKYPKFRRRVVTIFGDTDKKPKEWVQENRHCCPGPVTS</sequence>
<dbReference type="AlphaFoldDB" id="A0A9P1D362"/>